<gene>
    <name evidence="1" type="ORF">RP75_20900</name>
</gene>
<name>A0ABR5D2W4_9HYPH</name>
<dbReference type="Proteomes" id="UP000032564">
    <property type="component" value="Unassembled WGS sequence"/>
</dbReference>
<accession>A0ABR5D2W4</accession>
<comment type="caution">
    <text evidence="1">The sequence shown here is derived from an EMBL/GenBank/DDBJ whole genome shotgun (WGS) entry which is preliminary data.</text>
</comment>
<evidence type="ECO:0000313" key="1">
    <source>
        <dbReference type="EMBL" id="KJF71398.1"/>
    </source>
</evidence>
<dbReference type="PROSITE" id="PS51257">
    <property type="entry name" value="PROKAR_LIPOPROTEIN"/>
    <property type="match status" value="1"/>
</dbReference>
<protein>
    <recommendedName>
        <fullName evidence="3">Lipoprotein</fullName>
    </recommendedName>
</protein>
<organism evidence="1 2">
    <name type="scientific">Agrobacterium arsenijevicii</name>
    <dbReference type="NCBI Taxonomy" id="1585697"/>
    <lineage>
        <taxon>Bacteria</taxon>
        <taxon>Pseudomonadati</taxon>
        <taxon>Pseudomonadota</taxon>
        <taxon>Alphaproteobacteria</taxon>
        <taxon>Hyphomicrobiales</taxon>
        <taxon>Rhizobiaceae</taxon>
        <taxon>Rhizobium/Agrobacterium group</taxon>
        <taxon>Agrobacterium</taxon>
    </lineage>
</organism>
<sequence>MSYRVASLVAIVAPIVTSGCVAPNFDVGKINGAPTVASIERRIVCELVDLVRDKPRRSDPANWTPFDNVTSIRDGNYQVVVDLSLLVTETGELTPNLNFIRSDVLSINTGFKVSRTRKQNFAERLSFSMPELLAKYHENGEFGACPLADTNLAGDLGIRKMAELAMTTRYRELAETKDFGGYVSFDVYYDVNATGPTWKVATFEGPGKLGKLSHQDTDQLTFAFIPTTTAEGTISPAEASKRAREFLQQLNLNRLGDRLSN</sequence>
<reference evidence="1 2" key="1">
    <citation type="submission" date="2014-12" db="EMBL/GenBank/DDBJ databases">
        <authorList>
            <person name="Kuzmanovic N."/>
            <person name="Pulawska J."/>
            <person name="Obradovic A."/>
        </authorList>
    </citation>
    <scope>NUCLEOTIDE SEQUENCE [LARGE SCALE GENOMIC DNA]</scope>
    <source>
        <strain evidence="1 2">KFB 330</strain>
    </source>
</reference>
<dbReference type="RefSeq" id="WP_045022163.1">
    <property type="nucleotide sequence ID" value="NZ_CP166106.1"/>
</dbReference>
<evidence type="ECO:0000313" key="2">
    <source>
        <dbReference type="Proteomes" id="UP000032564"/>
    </source>
</evidence>
<dbReference type="EMBL" id="JWIT01000017">
    <property type="protein sequence ID" value="KJF71398.1"/>
    <property type="molecule type" value="Genomic_DNA"/>
</dbReference>
<proteinExistence type="predicted"/>
<evidence type="ECO:0008006" key="3">
    <source>
        <dbReference type="Google" id="ProtNLM"/>
    </source>
</evidence>
<keyword evidence="2" id="KW-1185">Reference proteome</keyword>